<comment type="similarity">
    <text evidence="2">Belongs to the VirD4/TraG family.</text>
</comment>
<accession>A0A327ZZS8</accession>
<name>A0A327ZZS8_9STAP</name>
<evidence type="ECO:0000313" key="8">
    <source>
        <dbReference type="EMBL" id="RAK47843.1"/>
    </source>
</evidence>
<evidence type="ECO:0000256" key="5">
    <source>
        <dbReference type="ARBA" id="ARBA00022989"/>
    </source>
</evidence>
<keyword evidence="3" id="KW-1003">Cell membrane</keyword>
<dbReference type="RefSeq" id="WP_111744417.1">
    <property type="nucleotide sequence ID" value="NZ_CM009972.1"/>
</dbReference>
<feature type="compositionally biased region" description="Basic and acidic residues" evidence="7">
    <location>
        <begin position="479"/>
        <end position="490"/>
    </location>
</feature>
<proteinExistence type="inferred from homology"/>
<keyword evidence="8" id="KW-0614">Plasmid</keyword>
<feature type="compositionally biased region" description="Acidic residues" evidence="7">
    <location>
        <begin position="581"/>
        <end position="591"/>
    </location>
</feature>
<dbReference type="Pfam" id="PF02534">
    <property type="entry name" value="T4SS-DNA_transf"/>
    <property type="match status" value="1"/>
</dbReference>
<dbReference type="InterPro" id="IPR027417">
    <property type="entry name" value="P-loop_NTPase"/>
</dbReference>
<keyword evidence="4" id="KW-0812">Transmembrane</keyword>
<protein>
    <submittedName>
        <fullName evidence="8">Conjugal transfer protein</fullName>
    </submittedName>
</protein>
<organism evidence="8 9">
    <name type="scientific">Macrococcoides bohemicum</name>
    <dbReference type="NCBI Taxonomy" id="1903056"/>
    <lineage>
        <taxon>Bacteria</taxon>
        <taxon>Bacillati</taxon>
        <taxon>Bacillota</taxon>
        <taxon>Bacilli</taxon>
        <taxon>Bacillales</taxon>
        <taxon>Staphylococcaceae</taxon>
        <taxon>Macrococcoides</taxon>
    </lineage>
</organism>
<dbReference type="CDD" id="cd01127">
    <property type="entry name" value="TrwB_TraG_TraD_VirD4"/>
    <property type="match status" value="1"/>
</dbReference>
<dbReference type="GO" id="GO:0005886">
    <property type="term" value="C:plasma membrane"/>
    <property type="evidence" value="ECO:0007669"/>
    <property type="project" value="UniProtKB-SubCell"/>
</dbReference>
<dbReference type="InterPro" id="IPR003688">
    <property type="entry name" value="TraG/VirD4"/>
</dbReference>
<comment type="caution">
    <text evidence="8">The sequence shown here is derived from an EMBL/GenBank/DDBJ whole genome shotgun (WGS) entry which is preliminary data.</text>
</comment>
<gene>
    <name evidence="8" type="ORF">BHX94_12230</name>
</gene>
<dbReference type="Proteomes" id="UP000249579">
    <property type="component" value="Plasmid pZKMB1"/>
</dbReference>
<evidence type="ECO:0000256" key="2">
    <source>
        <dbReference type="ARBA" id="ARBA00008806"/>
    </source>
</evidence>
<reference evidence="8 9" key="1">
    <citation type="journal article" date="2018" name="Front. Microbiol.">
        <title>Description and Comparative Genomics of Macrococcus caseolyticus subsp. hominis subsp. nov., Macrococcus goetzii sp. nov., Macrococcus epidermidis sp. nov., and Macrococcus bohemicus sp. nov., Novel Macrococci From Human Clinical Material With Virulence Potential and Suspected Uptake of Foreign DNA by Natural Transformation.</title>
        <authorList>
            <person name="Maslanova I."/>
            <person name="Wertheimer Z."/>
            <person name="Sedlacek I."/>
            <person name="Svec P."/>
            <person name="Indrakova A."/>
            <person name="Kovarovic V."/>
            <person name="Schumann P."/>
            <person name="Sproer C."/>
            <person name="Kralova S."/>
            <person name="Sedo O."/>
            <person name="Kristofova L."/>
            <person name="Vrbovska V."/>
            <person name="Fuzik T."/>
            <person name="Petras P."/>
            <person name="Zdrahal Z."/>
            <person name="Ruzickova V."/>
            <person name="Doskar J."/>
            <person name="Pantucek R."/>
        </authorList>
    </citation>
    <scope>NUCLEOTIDE SEQUENCE [LARGE SCALE GENOMIC DNA]</scope>
    <source>
        <strain evidence="8 9">03/115</strain>
        <plasmid evidence="8">pZKMB1</plasmid>
    </source>
</reference>
<dbReference type="InterPro" id="IPR051539">
    <property type="entry name" value="T4SS-coupling_protein"/>
</dbReference>
<dbReference type="Gene3D" id="3.40.50.300">
    <property type="entry name" value="P-loop containing nucleotide triphosphate hydrolases"/>
    <property type="match status" value="1"/>
</dbReference>
<dbReference type="EMBL" id="PZJG01000030">
    <property type="protein sequence ID" value="RAK47843.1"/>
    <property type="molecule type" value="Genomic_DNA"/>
</dbReference>
<feature type="compositionally biased region" description="Basic and acidic residues" evidence="7">
    <location>
        <begin position="366"/>
        <end position="381"/>
    </location>
</feature>
<comment type="subcellular location">
    <subcellularLocation>
        <location evidence="1">Cell membrane</location>
        <topology evidence="1">Multi-pass membrane protein</topology>
    </subcellularLocation>
</comment>
<feature type="region of interest" description="Disordered" evidence="7">
    <location>
        <begin position="577"/>
        <end position="603"/>
    </location>
</feature>
<evidence type="ECO:0000313" key="9">
    <source>
        <dbReference type="Proteomes" id="UP000249579"/>
    </source>
</evidence>
<dbReference type="PANTHER" id="PTHR37937">
    <property type="entry name" value="CONJUGATIVE TRANSFER: DNA TRANSPORT"/>
    <property type="match status" value="1"/>
</dbReference>
<keyword evidence="6" id="KW-0472">Membrane</keyword>
<feature type="compositionally biased region" description="Basic and acidic residues" evidence="7">
    <location>
        <begin position="519"/>
        <end position="541"/>
    </location>
</feature>
<feature type="compositionally biased region" description="Acidic residues" evidence="7">
    <location>
        <begin position="505"/>
        <end position="518"/>
    </location>
</feature>
<evidence type="ECO:0000256" key="6">
    <source>
        <dbReference type="ARBA" id="ARBA00023136"/>
    </source>
</evidence>
<evidence type="ECO:0000256" key="3">
    <source>
        <dbReference type="ARBA" id="ARBA00022475"/>
    </source>
</evidence>
<feature type="region of interest" description="Disordered" evidence="7">
    <location>
        <begin position="505"/>
        <end position="557"/>
    </location>
</feature>
<geneLocation type="plasmid" evidence="9">
    <name>pzkmb1</name>
</geneLocation>
<sequence>MTGTILGISNGKAIVQHNDSKPNRNILVVGGPGSYKTQSVVITNIFNETENSIVATDPKGEIYEKTAHIKRLQGYEVHVVNFDNMTASDRVNNLDYVEKDIHAQSVATKIVDSANKDGKKDVWYYSQRALLTSLILYVVNEFEPKKRNIGGILDFLQQFNIDKDENEESELDRQFYRLDVRHPARRSYELGFKKARGEMQGSIIMSLLTTLSSYTDNDVDEFTSYSDFNLADVGRKKIALYVIIPVMDQTWEGLINIFFTQMFDQLYKLASNHNAKLPVNVNFILDEFVNLGKFPNFEEFLATCRGYGIGVTVIVQTITQLYNKYNQNQAESIIGNCGTKIMLNAANEKTAVFFRNILDKTTVKVETEGETKQHGGKEEGSKGSTSENYSYISRDLMTTSEIINMPDDTSLVICTNQRPIKAKKAFQFKLFPNYAEKYLLNQSEYERYTSETQLERLERLTHEFNEKKGLKQQQAEEILSQHDKEKEKKAEEKEQEMLAEAEALFFEDSDEETEEIEQEVQKEDKQQKVTEKIEEKEDKQQTETIENDTNNEFNFDENITENNNEDFFFDEDIQREKQENNNEDFFFDEDIETKKDESETLKR</sequence>
<dbReference type="AlphaFoldDB" id="A0A327ZZS8"/>
<feature type="compositionally biased region" description="Basic and acidic residues" evidence="7">
    <location>
        <begin position="592"/>
        <end position="603"/>
    </location>
</feature>
<dbReference type="NCBIfam" id="NF045973">
    <property type="entry name" value="conju_CD1115"/>
    <property type="match status" value="1"/>
</dbReference>
<dbReference type="PANTHER" id="PTHR37937:SF1">
    <property type="entry name" value="CONJUGATIVE TRANSFER: DNA TRANSPORT"/>
    <property type="match status" value="1"/>
</dbReference>
<keyword evidence="5" id="KW-1133">Transmembrane helix</keyword>
<evidence type="ECO:0000256" key="4">
    <source>
        <dbReference type="ARBA" id="ARBA00022692"/>
    </source>
</evidence>
<feature type="compositionally biased region" description="Low complexity" evidence="7">
    <location>
        <begin position="542"/>
        <end position="553"/>
    </location>
</feature>
<evidence type="ECO:0000256" key="7">
    <source>
        <dbReference type="SAM" id="MobiDB-lite"/>
    </source>
</evidence>
<feature type="region of interest" description="Disordered" evidence="7">
    <location>
        <begin position="366"/>
        <end position="387"/>
    </location>
</feature>
<dbReference type="OrthoDB" id="9766496at2"/>
<dbReference type="SUPFAM" id="SSF52540">
    <property type="entry name" value="P-loop containing nucleoside triphosphate hydrolases"/>
    <property type="match status" value="1"/>
</dbReference>
<evidence type="ECO:0000256" key="1">
    <source>
        <dbReference type="ARBA" id="ARBA00004651"/>
    </source>
</evidence>
<feature type="region of interest" description="Disordered" evidence="7">
    <location>
        <begin position="467"/>
        <end position="490"/>
    </location>
</feature>